<sequence>MAAISIGHLLHTERPLTWRPQHCCAKCSLPFTTSTSEEGVKCVPYLLECFHLVCSQCVEEKRNRRITCEVCKHRTSVPEEGYNGACTAPQPSLYMLGVLQQTLDDMADVASFWQGDGRESAAKRVPDHAKEPLAAKLSRSEIDTPKKLQALLEKACHANEKSKKHVEKRAKVQQENVTVVVEQINAHFVTLHNALQVAEQRVLLELRQAYLERCQQNKDDLHQLHRTKDRVRDYLKQAKRFPDGVGSSADPAWAHFRSKVKEFLESEPITMHGDLKKNLQPPFHYKAREFFLKSIQNCHKLEIDDWKKYGRLVPTTFSSEDRKDEHLTKPSSSSSSKHCKEEERREDKAKKSSSHTPKEVKKERDRSQERSSRKQHRSGARDEAKGGRDRKLSEGEIASPNCTLVTVKVEPVETSHDTTQPTGWDRNQSSVDRSVLSEAPSSWKCPSLRRALEPGGGLKWRTVIVMCIVNPREFYIQDELFGKAGAASMSELCNAEAEDYERVLLSEGSSLEIKPGKRYLIRPEEFLNSGHLLHKHWYRAEVLSSVDDPASTGAQYRVQYIDFGHYDTVGVEQIRPISVELGERSPMATRCALYQLQPTQDDGQWSEESRQLMTDIINNQPMVMCELNPASERALLVDLFLPPALSAKESKDNFIPGKHWKGRYAPMSLREALIYHALAEPSGEIFEMHEDVRMLKKSTQNLQHWRKEMTNRKLRHSIPDIPELLEHDQFDCIITQAESLESFHIMPTTWKTTALEPLQQHLADVCSKRDTRKVYSPYVGLVCAFARPGKDGALEWMRGRVLSLSRGICLLHALDTGEQLEVEWNNMRLLPTESAAFHKHPLAVPCRLGYIWPKQNTAGWTTGAIDEFRQYACGDKFRFAVSIGRPEPHERIYNVVLYLVNKSDRDTCINGLLVRNGHAECSGFEANIQDRVRELTSDELEQQLVEQKDRESSKSAPVRVPDPRVPVTLLKMVSPGEFYVLISSQQACLEQLHQVIQEHMDDHIEAEAEELEDGELSSRAPGDVCVVFARVNEGGTCEWHRARIETVLPDGFHYEVFLIDRAVKATVHRANVARLTPRMAQIQPGAVRCRLACLEPVGGSTVWHQSTLDLFGRIIASYNQHAISLDTKPTTDGNDLVLSVLLWGVHIENRDALAPSRTVYTNLNQVLVQKGVAHLTGRFRKFATSGVGATEEHQLLEDAIEAQLRAEYVQLEQFFRTVAAVKSAEAGGARAGTVHDGSETAQTVLNNGGELVNGEHGWLNAQHFSDESHVHVSSEEQEGEVEAWLAAEPLEKTVFVGVPSAVGTNGIVYLHDVCQEPVLEQIRAVIETLVATKEGAAPSEGVPARKYAVGNPCLARFHLDGCFYRGTVQQALAKGRYAVLFVDYGNVEECAQDELLPATVCGNVPVQAIQVRLSGVSPKETDSKGKKGAKKGEWSEQALDTLHALIVQKRCSIRIDPGEHTVPYCKMRLIDSGGCDVAQALIDMGMFENASAPSLPVRSYTPTSKPPAVMPVTQPEYPRLELLQESISTTCASRTVEPQVMRAEQRDLLRWMEEIDSQYKATVQDECIEDPNEWKDDDDSNSPLNRAQLIDAIDPLDPPEIEPDWNDEPSGFHSDRSRNSITVNNYDDSSIPSPATLHSEDFETSTRCSGDGIGGHGAMMANGVQLSAECRAANPILRSFPVLPTVERSARGFFAEYTNYGEELTVYVYPHLEGHTRRMALVSTKVQERARSINELHRWQASLLEPGAPCLAPFSEDGLYYRALLETLDEERREATVLFVDYLNREVVSVGDLRKCPVDLQRAPLRNIPVQLVGVRANPRLRDFDIAQRLIAALERAFYVKLLGPHNPDTGVLPAEFYTNPECTTLVYQQMLDERYFLRVDPEDSF</sequence>
<dbReference type="EMBL" id="ATLV01022318">
    <property type="status" value="NOT_ANNOTATED_CDS"/>
    <property type="molecule type" value="Genomic_DNA"/>
</dbReference>
<dbReference type="OMA" id="PYVGLVC"/>
<keyword evidence="1" id="KW-0479">Metal-binding</keyword>
<organism evidence="8">
    <name type="scientific">Anopheles sinensis</name>
    <name type="common">Mosquito</name>
    <dbReference type="NCBI Taxonomy" id="74873"/>
    <lineage>
        <taxon>Eukaryota</taxon>
        <taxon>Metazoa</taxon>
        <taxon>Ecdysozoa</taxon>
        <taxon>Arthropoda</taxon>
        <taxon>Hexapoda</taxon>
        <taxon>Insecta</taxon>
        <taxon>Pterygota</taxon>
        <taxon>Neoptera</taxon>
        <taxon>Endopterygota</taxon>
        <taxon>Diptera</taxon>
        <taxon>Nematocera</taxon>
        <taxon>Culicoidea</taxon>
        <taxon>Culicidae</taxon>
        <taxon>Anophelinae</taxon>
        <taxon>Anopheles</taxon>
    </lineage>
</organism>
<feature type="compositionally biased region" description="Basic and acidic residues" evidence="5">
    <location>
        <begin position="379"/>
        <end position="394"/>
    </location>
</feature>
<dbReference type="InterPro" id="IPR035437">
    <property type="entry name" value="SNase_OB-fold_sf"/>
</dbReference>
<dbReference type="SUPFAM" id="SSF63748">
    <property type="entry name" value="Tudor/PWWP/MBT"/>
    <property type="match status" value="5"/>
</dbReference>
<keyword evidence="2 4" id="KW-0863">Zinc-finger</keyword>
<evidence type="ECO:0000259" key="6">
    <source>
        <dbReference type="PROSITE" id="PS50089"/>
    </source>
</evidence>
<feature type="domain" description="RING-type" evidence="6">
    <location>
        <begin position="24"/>
        <end position="72"/>
    </location>
</feature>
<dbReference type="Gene3D" id="2.40.50.90">
    <property type="match status" value="4"/>
</dbReference>
<reference evidence="8 10" key="1">
    <citation type="journal article" date="2014" name="BMC Genomics">
        <title>Genome sequence of Anopheles sinensis provides insight into genetics basis of mosquito competence for malaria parasites.</title>
        <authorList>
            <person name="Zhou D."/>
            <person name="Zhang D."/>
            <person name="Ding G."/>
            <person name="Shi L."/>
            <person name="Hou Q."/>
            <person name="Ye Y."/>
            <person name="Xu Y."/>
            <person name="Zhou H."/>
            <person name="Xiong C."/>
            <person name="Li S."/>
            <person name="Yu J."/>
            <person name="Hong S."/>
            <person name="Yu X."/>
            <person name="Zou P."/>
            <person name="Chen C."/>
            <person name="Chang X."/>
            <person name="Wang W."/>
            <person name="Lv Y."/>
            <person name="Sun Y."/>
            <person name="Ma L."/>
            <person name="Shen B."/>
            <person name="Zhu C."/>
        </authorList>
    </citation>
    <scope>NUCLEOTIDE SEQUENCE [LARGE SCALE GENOMIC DNA]</scope>
</reference>
<dbReference type="CDD" id="cd21182">
    <property type="entry name" value="Tudor_SMN_SPF30-like"/>
    <property type="match status" value="1"/>
</dbReference>
<feature type="compositionally biased region" description="Basic and acidic residues" evidence="5">
    <location>
        <begin position="338"/>
        <end position="372"/>
    </location>
</feature>
<dbReference type="EnsemblMetazoa" id="ASIC015436-RA">
    <property type="protein sequence ID" value="ASIC015436-PA"/>
    <property type="gene ID" value="ASIC015436"/>
</dbReference>
<feature type="compositionally biased region" description="Polar residues" evidence="5">
    <location>
        <begin position="1619"/>
        <end position="1633"/>
    </location>
</feature>
<dbReference type="InterPro" id="IPR001841">
    <property type="entry name" value="Znf_RING"/>
</dbReference>
<feature type="domain" description="Tudor" evidence="7">
    <location>
        <begin position="1346"/>
        <end position="1405"/>
    </location>
</feature>
<dbReference type="GO" id="GO:0008270">
    <property type="term" value="F:zinc ion binding"/>
    <property type="evidence" value="ECO:0007669"/>
    <property type="project" value="UniProtKB-KW"/>
</dbReference>
<dbReference type="VEuPathDB" id="VectorBase:ASIC015436"/>
<accession>A0A084WB90</accession>
<name>A0A084WB90_ANOSI</name>
<dbReference type="PROSITE" id="PS50089">
    <property type="entry name" value="ZF_RING_2"/>
    <property type="match status" value="1"/>
</dbReference>
<dbReference type="VEuPathDB" id="VectorBase:ASIS018561"/>
<keyword evidence="3" id="KW-0862">Zinc</keyword>
<dbReference type="EMBL" id="KE525331">
    <property type="protein sequence ID" value="KFB47484.1"/>
    <property type="molecule type" value="Genomic_DNA"/>
</dbReference>
<dbReference type="GO" id="GO:0005737">
    <property type="term" value="C:cytoplasm"/>
    <property type="evidence" value="ECO:0007669"/>
    <property type="project" value="UniProtKB-ARBA"/>
</dbReference>
<proteinExistence type="predicted"/>
<dbReference type="InterPro" id="IPR017907">
    <property type="entry name" value="Znf_RING_CS"/>
</dbReference>
<protein>
    <submittedName>
        <fullName evidence="8">AGAP012340-PA-like protein</fullName>
    </submittedName>
</protein>
<evidence type="ECO:0000256" key="5">
    <source>
        <dbReference type="SAM" id="MobiDB-lite"/>
    </source>
</evidence>
<dbReference type="PANTHER" id="PTHR16442:SF1">
    <property type="entry name" value="RING FINGER PROTEIN 17"/>
    <property type="match status" value="1"/>
</dbReference>
<dbReference type="Proteomes" id="UP000030765">
    <property type="component" value="Unassembled WGS sequence"/>
</dbReference>
<evidence type="ECO:0000256" key="3">
    <source>
        <dbReference type="ARBA" id="ARBA00022833"/>
    </source>
</evidence>
<dbReference type="PROSITE" id="PS00518">
    <property type="entry name" value="ZF_RING_1"/>
    <property type="match status" value="1"/>
</dbReference>
<gene>
    <name evidence="8" type="ORF">ZHAS_00015436</name>
</gene>
<dbReference type="Gene3D" id="2.30.30.140">
    <property type="match status" value="4"/>
</dbReference>
<dbReference type="Pfam" id="PF00567">
    <property type="entry name" value="TUDOR"/>
    <property type="match status" value="5"/>
</dbReference>
<dbReference type="PROSITE" id="PS50304">
    <property type="entry name" value="TUDOR"/>
    <property type="match status" value="2"/>
</dbReference>
<evidence type="ECO:0000313" key="10">
    <source>
        <dbReference type="Proteomes" id="UP000030765"/>
    </source>
</evidence>
<evidence type="ECO:0000313" key="8">
    <source>
        <dbReference type="EMBL" id="KFB47484.1"/>
    </source>
</evidence>
<evidence type="ECO:0000256" key="4">
    <source>
        <dbReference type="PROSITE-ProRule" id="PRU00175"/>
    </source>
</evidence>
<feature type="region of interest" description="Disordered" evidence="5">
    <location>
        <begin position="1606"/>
        <end position="1643"/>
    </location>
</feature>
<dbReference type="PANTHER" id="PTHR16442">
    <property type="entry name" value="RING FINGER PROTEIN 17"/>
    <property type="match status" value="1"/>
</dbReference>
<dbReference type="InterPro" id="IPR002999">
    <property type="entry name" value="Tudor"/>
</dbReference>
<evidence type="ECO:0000313" key="9">
    <source>
        <dbReference type="EnsemblMetazoa" id="ASIC015436-PA"/>
    </source>
</evidence>
<evidence type="ECO:0000259" key="7">
    <source>
        <dbReference type="PROSITE" id="PS50304"/>
    </source>
</evidence>
<dbReference type="STRING" id="74873.A0A084WB90"/>
<feature type="compositionally biased region" description="Polar residues" evidence="5">
    <location>
        <begin position="417"/>
        <end position="432"/>
    </location>
</feature>
<evidence type="ECO:0000256" key="2">
    <source>
        <dbReference type="ARBA" id="ARBA00022771"/>
    </source>
</evidence>
<evidence type="ECO:0000256" key="1">
    <source>
        <dbReference type="ARBA" id="ARBA00022723"/>
    </source>
</evidence>
<keyword evidence="10" id="KW-1185">Reference proteome</keyword>
<dbReference type="OrthoDB" id="5800423at2759"/>
<reference evidence="9" key="2">
    <citation type="submission" date="2020-05" db="UniProtKB">
        <authorList>
            <consortium name="EnsemblMetazoa"/>
        </authorList>
    </citation>
    <scope>IDENTIFICATION</scope>
</reference>
<feature type="region of interest" description="Disordered" evidence="5">
    <location>
        <begin position="320"/>
        <end position="437"/>
    </location>
</feature>
<feature type="domain" description="Tudor" evidence="7">
    <location>
        <begin position="1743"/>
        <end position="1803"/>
    </location>
</feature>
<dbReference type="SMART" id="SM00333">
    <property type="entry name" value="TUDOR"/>
    <property type="match status" value="5"/>
</dbReference>